<dbReference type="Gene3D" id="1.25.40.10">
    <property type="entry name" value="Tetratricopeptide repeat domain"/>
    <property type="match status" value="1"/>
</dbReference>
<dbReference type="RefSeq" id="WP_183586770.1">
    <property type="nucleotide sequence ID" value="NZ_JACHCA010000004.1"/>
</dbReference>
<dbReference type="AlphaFoldDB" id="A0A841JD27"/>
<gene>
    <name evidence="1" type="ORF">HDF22_001604</name>
</gene>
<dbReference type="EMBL" id="JACHCA010000004">
    <property type="protein sequence ID" value="MBB6127496.1"/>
    <property type="molecule type" value="Genomic_DNA"/>
</dbReference>
<proteinExistence type="predicted"/>
<name>A0A841JD27_9SPHI</name>
<sequence length="162" mass="19340">MSYTELKSINEQWANITEQGNQLFDKKQYHDAFRCYEEAMVLGEVLFGNVQDAEHYQIQVIPVFSVSCINLANLYRTLKEISKAGDYFFYNVWNLKMLSWRNDISKELYIEAIKNWQQAVLNLTLFYQETGQALMVDFWKDNTYKQIQFSKEWLNSNKTRLN</sequence>
<dbReference type="InterPro" id="IPR011990">
    <property type="entry name" value="TPR-like_helical_dom_sf"/>
</dbReference>
<evidence type="ECO:0000313" key="2">
    <source>
        <dbReference type="Proteomes" id="UP000548326"/>
    </source>
</evidence>
<organism evidence="1 2">
    <name type="scientific">Mucilaginibacter lappiensis</name>
    <dbReference type="NCBI Taxonomy" id="354630"/>
    <lineage>
        <taxon>Bacteria</taxon>
        <taxon>Pseudomonadati</taxon>
        <taxon>Bacteroidota</taxon>
        <taxon>Sphingobacteriia</taxon>
        <taxon>Sphingobacteriales</taxon>
        <taxon>Sphingobacteriaceae</taxon>
        <taxon>Mucilaginibacter</taxon>
    </lineage>
</organism>
<comment type="caution">
    <text evidence="1">The sequence shown here is derived from an EMBL/GenBank/DDBJ whole genome shotgun (WGS) entry which is preliminary data.</text>
</comment>
<protein>
    <submittedName>
        <fullName evidence="1">Tetratricopeptide (TPR) repeat protein</fullName>
    </submittedName>
</protein>
<accession>A0A841JD27</accession>
<reference evidence="1 2" key="1">
    <citation type="submission" date="2020-08" db="EMBL/GenBank/DDBJ databases">
        <title>Genomic Encyclopedia of Type Strains, Phase IV (KMG-V): Genome sequencing to study the core and pangenomes of soil and plant-associated prokaryotes.</title>
        <authorList>
            <person name="Whitman W."/>
        </authorList>
    </citation>
    <scope>NUCLEOTIDE SEQUENCE [LARGE SCALE GENOMIC DNA]</scope>
    <source>
        <strain evidence="1 2">MP601</strain>
    </source>
</reference>
<dbReference type="SUPFAM" id="SSF48452">
    <property type="entry name" value="TPR-like"/>
    <property type="match status" value="1"/>
</dbReference>
<evidence type="ECO:0000313" key="1">
    <source>
        <dbReference type="EMBL" id="MBB6127496.1"/>
    </source>
</evidence>
<dbReference type="Proteomes" id="UP000548326">
    <property type="component" value="Unassembled WGS sequence"/>
</dbReference>